<gene>
    <name evidence="5" type="primary">RPAP1_1</name>
    <name evidence="5" type="ORF">P7K49_017624</name>
</gene>
<comment type="caution">
    <text evidence="5">The sequence shown here is derived from an EMBL/GenBank/DDBJ whole genome shotgun (WGS) entry which is preliminary data.</text>
</comment>
<comment type="similarity">
    <text evidence="1">Belongs to the RPAP1 family.</text>
</comment>
<feature type="compositionally biased region" description="Acidic residues" evidence="2">
    <location>
        <begin position="513"/>
        <end position="523"/>
    </location>
</feature>
<evidence type="ECO:0000259" key="3">
    <source>
        <dbReference type="Pfam" id="PF08620"/>
    </source>
</evidence>
<dbReference type="Proteomes" id="UP001266305">
    <property type="component" value="Unassembled WGS sequence"/>
</dbReference>
<feature type="region of interest" description="Disordered" evidence="2">
    <location>
        <begin position="279"/>
        <end position="322"/>
    </location>
</feature>
<dbReference type="Pfam" id="PF08620">
    <property type="entry name" value="RPAP1_C"/>
    <property type="match status" value="1"/>
</dbReference>
<organism evidence="5 6">
    <name type="scientific">Saguinus oedipus</name>
    <name type="common">Cotton-top tamarin</name>
    <name type="synonym">Oedipomidas oedipus</name>
    <dbReference type="NCBI Taxonomy" id="9490"/>
    <lineage>
        <taxon>Eukaryota</taxon>
        <taxon>Metazoa</taxon>
        <taxon>Chordata</taxon>
        <taxon>Craniata</taxon>
        <taxon>Vertebrata</taxon>
        <taxon>Euteleostomi</taxon>
        <taxon>Mammalia</taxon>
        <taxon>Eutheria</taxon>
        <taxon>Euarchontoglires</taxon>
        <taxon>Primates</taxon>
        <taxon>Haplorrhini</taxon>
        <taxon>Platyrrhini</taxon>
        <taxon>Cebidae</taxon>
        <taxon>Callitrichinae</taxon>
        <taxon>Saguinus</taxon>
    </lineage>
</organism>
<feature type="domain" description="RPAP1 N-terminal" evidence="4">
    <location>
        <begin position="239"/>
        <end position="280"/>
    </location>
</feature>
<dbReference type="PANTHER" id="PTHR21483">
    <property type="entry name" value="RNA POLYMERASE II-ASSOCIATED PROTEIN 1"/>
    <property type="match status" value="1"/>
</dbReference>
<dbReference type="EMBL" id="JASSZA010000008">
    <property type="protein sequence ID" value="KAK2103768.1"/>
    <property type="molecule type" value="Genomic_DNA"/>
</dbReference>
<proteinExistence type="inferred from homology"/>
<evidence type="ECO:0000313" key="6">
    <source>
        <dbReference type="Proteomes" id="UP001266305"/>
    </source>
</evidence>
<evidence type="ECO:0000259" key="4">
    <source>
        <dbReference type="Pfam" id="PF08621"/>
    </source>
</evidence>
<feature type="compositionally biased region" description="Pro residues" evidence="2">
    <location>
        <begin position="64"/>
        <end position="74"/>
    </location>
</feature>
<feature type="region of interest" description="Disordered" evidence="2">
    <location>
        <begin position="509"/>
        <end position="543"/>
    </location>
</feature>
<evidence type="ECO:0000256" key="1">
    <source>
        <dbReference type="ARBA" id="ARBA00009953"/>
    </source>
</evidence>
<keyword evidence="6" id="KW-1185">Reference proteome</keyword>
<feature type="compositionally biased region" description="Basic and acidic residues" evidence="2">
    <location>
        <begin position="524"/>
        <end position="543"/>
    </location>
</feature>
<dbReference type="Pfam" id="PF08621">
    <property type="entry name" value="RPAP1_N"/>
    <property type="match status" value="1"/>
</dbReference>
<dbReference type="InterPro" id="IPR013930">
    <property type="entry name" value="RPAP1_N"/>
</dbReference>
<feature type="compositionally biased region" description="Basic and acidic residues" evidence="2">
    <location>
        <begin position="285"/>
        <end position="294"/>
    </location>
</feature>
<protein>
    <submittedName>
        <fullName evidence="5">RNA polymerase II associated protein 1</fullName>
    </submittedName>
</protein>
<accession>A0ABQ9V318</accession>
<dbReference type="InterPro" id="IPR039913">
    <property type="entry name" value="RPAP1/Rba50"/>
</dbReference>
<feature type="domain" description="RPAP1 C-terminal" evidence="3">
    <location>
        <begin position="369"/>
        <end position="434"/>
    </location>
</feature>
<evidence type="ECO:0000256" key="2">
    <source>
        <dbReference type="SAM" id="MobiDB-lite"/>
    </source>
</evidence>
<name>A0ABQ9V318_SAGOE</name>
<dbReference type="InterPro" id="IPR013929">
    <property type="entry name" value="RPAP1_C"/>
</dbReference>
<evidence type="ECO:0000313" key="5">
    <source>
        <dbReference type="EMBL" id="KAK2103768.1"/>
    </source>
</evidence>
<sequence>MLSRPKPGESEVDLLRFQSQFLAAGAAPAVQLVKKGNRGSGDANSDRPTLQDHRDVVMLDNLPDLPPALVPSPPKRARASSGHPLPEDEDPEERLRRHDQHITAVLTKIIERDTSSVAVKLPVPSAVAFPPVFHRSRDTQVGKGELRWCLEDRQGRSAVSGKRSIFAQEIAARRISEARVPSVGEVVPNLGPPEGAVTCETPAPGDQGCQLPGSSHNFQGPNLVTGKGLRGQEAEQEAQTIHEENVARLQAMAPEEILQEQQRLLAQLDPSLVAFLRSHSTQEQTGKKASEEQRPGGPSANVTKEEPLMSSSASEPKKGDKLEPEAPALALPVTLQKEWLHMDTVELEKLHWTQDLPPLRRQQTQERMQARFSLQGELLAPDVDLPTHLGLHHHGEEAERAGYSLQELFHLTRSQVSQQRALALHVLAQVISRAQAGEFGDRLAGSVLSLLLDAGFLFLLRFSLDDRVDGVIAAAIRALRALLVAPGDEELLDRTFSWYHGALTFPLVPSQEDKEDEDEDEEHPAEKAKRKSPEEERRPPPDLARHDVIKGLLATSLLPRLRYVLEVTYPGPAVVLDILAVLIRLARHSLESAARLLRNMAETTRYEPVYWSLVHHIDLLWSHDVLGGLPVPLTQIRKASCT</sequence>
<reference evidence="5 6" key="1">
    <citation type="submission" date="2023-05" db="EMBL/GenBank/DDBJ databases">
        <title>B98-5 Cell Line De Novo Hybrid Assembly: An Optical Mapping Approach.</title>
        <authorList>
            <person name="Kananen K."/>
            <person name="Auerbach J.A."/>
            <person name="Kautto E."/>
            <person name="Blachly J.S."/>
        </authorList>
    </citation>
    <scope>NUCLEOTIDE SEQUENCE [LARGE SCALE GENOMIC DNA]</scope>
    <source>
        <strain evidence="5">B95-8</strain>
        <tissue evidence="5">Cell line</tissue>
    </source>
</reference>
<feature type="region of interest" description="Disordered" evidence="2">
    <location>
        <begin position="61"/>
        <end position="96"/>
    </location>
</feature>
<dbReference type="PANTHER" id="PTHR21483:SF18">
    <property type="entry name" value="RNA POLYMERASE II-ASSOCIATED PROTEIN 1"/>
    <property type="match status" value="1"/>
</dbReference>